<organism evidence="1 2">
    <name type="scientific">Myxococcus llanfairpwllgwyngyllgogerychwyrndrobwllllantysiliogogogochensis</name>
    <dbReference type="NCBI Taxonomy" id="2590453"/>
    <lineage>
        <taxon>Bacteria</taxon>
        <taxon>Pseudomonadati</taxon>
        <taxon>Myxococcota</taxon>
        <taxon>Myxococcia</taxon>
        <taxon>Myxococcales</taxon>
        <taxon>Cystobacterineae</taxon>
        <taxon>Myxococcaceae</taxon>
        <taxon>Myxococcus</taxon>
    </lineage>
</organism>
<comment type="caution">
    <text evidence="1">The sequence shown here is derived from an EMBL/GenBank/DDBJ whole genome shotgun (WGS) entry which is preliminary data.</text>
</comment>
<dbReference type="AlphaFoldDB" id="A0A540X985"/>
<gene>
    <name evidence="1" type="ORF">FJV41_01370</name>
</gene>
<dbReference type="OrthoDB" id="5380561at2"/>
<sequence length="409" mass="44621">MLVLGVAAPGSALATLNLPGMNLNAYCAWQYGAGAFSTLTQQNAFGWSCYKNGQYLSMDLTQACLTQHPNSNIYQAAYQTFSDPYSWYCQRRGTYASQPGAQHTLYIWKGQKVTLHTPDVTTCTVSQIKLVVDGLDNGYTFYQDMTGRTPGSGRNYQGTDSLAILPSGVATGCGSASDPACGDLGTHGIEFKFDLFQLNICTDAAAGKHNQVGFYELGRNFWFYGPQLASNNGNYGHAMVTGYAVLNRFLAMEYYGLPVSSSHTTLYTNVKNLMTAYQADVACGTAGATSTPISPGSTRCFKHDWANTLLVRQGIGGFDTTDLFASFVLKLKSVHNWSFIFQLWRKVEQLGSVTSPYSSADNFVLAASRAANVNLSDVFQYTWRWPVSSSIRITLQNELGNPVSGTPYL</sequence>
<keyword evidence="2" id="KW-1185">Reference proteome</keyword>
<protein>
    <submittedName>
        <fullName evidence="1">Calcium-binding protein</fullName>
    </submittedName>
</protein>
<dbReference type="EMBL" id="VIFM01000003">
    <property type="protein sequence ID" value="TQF17856.1"/>
    <property type="molecule type" value="Genomic_DNA"/>
</dbReference>
<name>A0A540X985_9BACT</name>
<proteinExistence type="predicted"/>
<accession>A0A540X985</accession>
<evidence type="ECO:0000313" key="2">
    <source>
        <dbReference type="Proteomes" id="UP000315369"/>
    </source>
</evidence>
<evidence type="ECO:0000313" key="1">
    <source>
        <dbReference type="EMBL" id="TQF17856.1"/>
    </source>
</evidence>
<dbReference type="Proteomes" id="UP000315369">
    <property type="component" value="Unassembled WGS sequence"/>
</dbReference>
<reference evidence="1 2" key="1">
    <citation type="submission" date="2019-06" db="EMBL/GenBank/DDBJ databases">
        <authorList>
            <person name="Livingstone P."/>
            <person name="Whitworth D."/>
        </authorList>
    </citation>
    <scope>NUCLEOTIDE SEQUENCE [LARGE SCALE GENOMIC DNA]</scope>
    <source>
        <strain evidence="1 2">AM401</strain>
    </source>
</reference>